<name>A0A6M1TVN7_9RHOB</name>
<evidence type="ECO:0000313" key="3">
    <source>
        <dbReference type="Proteomes" id="UP000474758"/>
    </source>
</evidence>
<comment type="caution">
    <text evidence="2">The sequence shown here is derived from an EMBL/GenBank/DDBJ whole genome shotgun (WGS) entry which is preliminary data.</text>
</comment>
<dbReference type="Proteomes" id="UP000474758">
    <property type="component" value="Unassembled WGS sequence"/>
</dbReference>
<dbReference type="Pfam" id="PF25559">
    <property type="entry name" value="DUF7931"/>
    <property type="match status" value="1"/>
</dbReference>
<gene>
    <name evidence="2" type="ORF">G5V65_00125</name>
</gene>
<dbReference type="EMBL" id="JAALFE010000001">
    <property type="protein sequence ID" value="NGQ89284.1"/>
    <property type="molecule type" value="Genomic_DNA"/>
</dbReference>
<evidence type="ECO:0000259" key="1">
    <source>
        <dbReference type="Pfam" id="PF25559"/>
    </source>
</evidence>
<organism evidence="2 3">
    <name type="scientific">Paragemmobacter kunshanensis</name>
    <dbReference type="NCBI Taxonomy" id="2583234"/>
    <lineage>
        <taxon>Bacteria</taxon>
        <taxon>Pseudomonadati</taxon>
        <taxon>Pseudomonadota</taxon>
        <taxon>Alphaproteobacteria</taxon>
        <taxon>Rhodobacterales</taxon>
        <taxon>Paracoccaceae</taxon>
        <taxon>Paragemmobacter</taxon>
    </lineage>
</organism>
<protein>
    <recommendedName>
        <fullName evidence="1">DUF7931 domain-containing protein</fullName>
    </recommendedName>
</protein>
<keyword evidence="3" id="KW-1185">Reference proteome</keyword>
<reference evidence="2 3" key="1">
    <citation type="submission" date="2020-02" db="EMBL/GenBank/DDBJ databases">
        <title>Rhodobacter translucens sp. nov., a novel bacterium isolated from activated sludge.</title>
        <authorList>
            <person name="Liu J."/>
        </authorList>
    </citation>
    <scope>NUCLEOTIDE SEQUENCE [LARGE SCALE GENOMIC DNA]</scope>
    <source>
        <strain evidence="2 3">HX-7-19</strain>
    </source>
</reference>
<proteinExistence type="predicted"/>
<evidence type="ECO:0000313" key="2">
    <source>
        <dbReference type="EMBL" id="NGQ89284.1"/>
    </source>
</evidence>
<sequence>MISVADGSIALNGSTSHAAVVLERMLSRGQDSVRIMTRYLDPRIYADSATVLAAADFLRGGKKLRILVDQVSPEKEAEVFERLADEGDIQIKQVPEAFRNGIAINFSLMDQKGFRLEKDESGATAVVSFGQNDLNERLMTLFDKVWKTSTPVLLRAKVN</sequence>
<dbReference type="AlphaFoldDB" id="A0A6M1TVN7"/>
<feature type="domain" description="DUF7931" evidence="1">
    <location>
        <begin position="18"/>
        <end position="151"/>
    </location>
</feature>
<accession>A0A6M1TVN7</accession>
<dbReference type="RefSeq" id="WP_165046395.1">
    <property type="nucleotide sequence ID" value="NZ_JAALFE010000001.1"/>
</dbReference>
<dbReference type="InterPro" id="IPR057691">
    <property type="entry name" value="DUF7931"/>
</dbReference>